<dbReference type="EMBL" id="WVTB01000100">
    <property type="protein sequence ID" value="KAF3798257.1"/>
    <property type="molecule type" value="Genomic_DNA"/>
</dbReference>
<dbReference type="GO" id="GO:0005227">
    <property type="term" value="F:calcium-activated cation channel activity"/>
    <property type="evidence" value="ECO:0007669"/>
    <property type="project" value="InterPro"/>
</dbReference>
<evidence type="ECO:0000259" key="9">
    <source>
        <dbReference type="Pfam" id="PF02714"/>
    </source>
</evidence>
<feature type="transmembrane region" description="Helical" evidence="8">
    <location>
        <begin position="605"/>
        <end position="629"/>
    </location>
</feature>
<name>A0A8H4FDC2_COLGL</name>
<evidence type="ECO:0000256" key="1">
    <source>
        <dbReference type="ARBA" id="ARBA00004141"/>
    </source>
</evidence>
<reference evidence="13" key="2">
    <citation type="submission" date="2020-03" db="EMBL/GenBank/DDBJ databases">
        <authorList>
            <person name="Fu F.-F."/>
            <person name="Chen J."/>
        </authorList>
    </citation>
    <scope>NUCLEOTIDE SEQUENCE</scope>
    <source>
        <strain evidence="13">Lc1</strain>
    </source>
</reference>
<evidence type="ECO:0008006" key="15">
    <source>
        <dbReference type="Google" id="ProtNLM"/>
    </source>
</evidence>
<dbReference type="InterPro" id="IPR003864">
    <property type="entry name" value="CSC1/OSCA1-like_7TM"/>
</dbReference>
<dbReference type="PANTHER" id="PTHR13018:SF26">
    <property type="entry name" value="DOMAIN PROTEIN, PUTATIVE (AFU_ORTHOLOGUE AFUA_5G10920)-RELATED"/>
    <property type="match status" value="1"/>
</dbReference>
<feature type="transmembrane region" description="Helical" evidence="8">
    <location>
        <begin position="705"/>
        <end position="726"/>
    </location>
</feature>
<dbReference type="GO" id="GO:0005886">
    <property type="term" value="C:plasma membrane"/>
    <property type="evidence" value="ECO:0007669"/>
    <property type="project" value="TreeGrafter"/>
</dbReference>
<feature type="transmembrane region" description="Helical" evidence="8">
    <location>
        <begin position="635"/>
        <end position="655"/>
    </location>
</feature>
<evidence type="ECO:0000256" key="5">
    <source>
        <dbReference type="ARBA" id="ARBA00022989"/>
    </source>
</evidence>
<evidence type="ECO:0000256" key="2">
    <source>
        <dbReference type="ARBA" id="ARBA00007779"/>
    </source>
</evidence>
<gene>
    <name evidence="13" type="ORF">GCG54_00008140</name>
</gene>
<sequence length="905" mass="101097">APLHLPVELEATQFANTVVMSSAANATTDNQGEARNDTSGSSLSGMVSTLAVCAPIAGVYLVIFLILRRSQRRFYAPRTYLGSLRESERTPSLPSGILNWFASFWKIPDVYALKHQSLDSYLFLRFLRLCASICLVGLGMTWPILFPINATGGNNASQLDVLTYSNIDISQSSGLNRLYAHALVGWLFYGFVMYLIMRECIFYINLRQAFLLSPTYSKRISSRTVLFTSVPEEYLDEHRLKKLFSDSVKRIWITGDTEKLDDLVEERDKVAMKLEKAQVKLIKLVNAARLKAIKKGASSEKTPAQDAETADAATKWIPQKKRPTHRLGPLGLIGKKVDTIDWCRSELQRLIPAVEAAQADYRAGKAKKIPAVFVEFFTQSDAQAAYQVTTHHQALQMTPKFIGIQPTEVIWKSLRVPWWQRVIRRYAVVAFVSALIIFWAIPVTAVGFIARVDQLETYAFLAWLKKIPDVIMGVVSGLLPSVALSILMSLVPVIMRLCARLAGEPSNSRVELFTQNAYYWFQLIQVFLITTISQSALAAVIQISQNPTSIFSTLSEALPKSSSFYISYFIVQGITLAVGTMTQVVAFAIFVVLLKFLTNTPRALYVKWSTLAAISWGSVLPVYTMIAVISITYAIIAPLMLFFSTIGMGLFYLAYRYNILFVTDTKIDTRGLLYPRALKQLFAGVYLAEVCLVGLFAVSKAIGPLILMIVFLIFSVLFHITLNSVLDPLLYTLPRSLQVEEESLNSNVEDIDRKDSGRGVSEEDGQNGTSSNPFKKIANVKNFSPGGEENQVEMEGGNIVTRFLKPWVFANYAHLRQLVPRDEASVDELYPGNIQDNAYYPPSVSSLPPLLWIPEDGAGVSKHEIAQTSKIIPITDEGCQLDEKNKLVWDSEGARPPIWDEKIYY</sequence>
<keyword evidence="6 8" id="KW-0472">Membrane</keyword>
<evidence type="ECO:0000313" key="13">
    <source>
        <dbReference type="EMBL" id="KAF3798257.1"/>
    </source>
</evidence>
<dbReference type="Pfam" id="PF12621">
    <property type="entry name" value="PHM7_ext"/>
    <property type="match status" value="1"/>
</dbReference>
<feature type="domain" description="CSC1/OSCA1-like N-terminal transmembrane" evidence="11">
    <location>
        <begin position="46"/>
        <end position="199"/>
    </location>
</feature>
<comment type="similarity">
    <text evidence="2">Belongs to the CSC1 (TC 1.A.17) family.</text>
</comment>
<feature type="transmembrane region" description="Helical" evidence="8">
    <location>
        <begin position="426"/>
        <end position="450"/>
    </location>
</feature>
<dbReference type="InterPro" id="IPR027815">
    <property type="entry name" value="CSC1/OSCA1-like_cyt"/>
</dbReference>
<feature type="domain" description="CSC1/OSCA1-like 7TM region" evidence="9">
    <location>
        <begin position="424"/>
        <end position="696"/>
    </location>
</feature>
<dbReference type="InterPro" id="IPR045122">
    <property type="entry name" value="Csc1-like"/>
</dbReference>
<comment type="caution">
    <text evidence="13">The sequence shown here is derived from an EMBL/GenBank/DDBJ whole genome shotgun (WGS) entry which is preliminary data.</text>
</comment>
<evidence type="ECO:0000259" key="10">
    <source>
        <dbReference type="Pfam" id="PF12621"/>
    </source>
</evidence>
<feature type="transmembrane region" description="Helical" evidence="8">
    <location>
        <begin position="46"/>
        <end position="67"/>
    </location>
</feature>
<keyword evidence="5 8" id="KW-1133">Transmembrane helix</keyword>
<feature type="transmembrane region" description="Helical" evidence="8">
    <location>
        <begin position="178"/>
        <end position="197"/>
    </location>
</feature>
<dbReference type="Pfam" id="PF02714">
    <property type="entry name" value="RSN1_7TM"/>
    <property type="match status" value="1"/>
</dbReference>
<keyword evidence="14" id="KW-1185">Reference proteome</keyword>
<feature type="non-terminal residue" evidence="13">
    <location>
        <position position="1"/>
    </location>
</feature>
<comment type="subcellular location">
    <subcellularLocation>
        <location evidence="1">Membrane</location>
        <topology evidence="1">Multi-pass membrane protein</topology>
    </subcellularLocation>
</comment>
<keyword evidence="3" id="KW-0813">Transport</keyword>
<feature type="domain" description="10TM putative phosphate transporter extracellular tail" evidence="10">
    <location>
        <begin position="803"/>
        <end position="897"/>
    </location>
</feature>
<evidence type="ECO:0000256" key="3">
    <source>
        <dbReference type="ARBA" id="ARBA00022448"/>
    </source>
</evidence>
<evidence type="ECO:0000259" key="11">
    <source>
        <dbReference type="Pfam" id="PF13967"/>
    </source>
</evidence>
<dbReference type="GeneID" id="69015281"/>
<feature type="region of interest" description="Disordered" evidence="7">
    <location>
        <begin position="744"/>
        <end position="776"/>
    </location>
</feature>
<feature type="compositionally biased region" description="Basic and acidic residues" evidence="7">
    <location>
        <begin position="750"/>
        <end position="761"/>
    </location>
</feature>
<dbReference type="InterPro" id="IPR022257">
    <property type="entry name" value="PHM7_ext"/>
</dbReference>
<feature type="transmembrane region" description="Helical" evidence="8">
    <location>
        <begin position="470"/>
        <end position="497"/>
    </location>
</feature>
<evidence type="ECO:0000259" key="12">
    <source>
        <dbReference type="Pfam" id="PF14703"/>
    </source>
</evidence>
<feature type="transmembrane region" description="Helical" evidence="8">
    <location>
        <begin position="518"/>
        <end position="544"/>
    </location>
</feature>
<reference evidence="13" key="1">
    <citation type="journal article" date="2020" name="Phytopathology">
        <title>Genome sequence and comparative analysis of Colletotrichum gloeosporioides isolated from Liriodendron leaves.</title>
        <authorList>
            <person name="Fu F.F."/>
            <person name="Hao Z."/>
            <person name="Wang P."/>
            <person name="Lu Y."/>
            <person name="Xue L.J."/>
            <person name="Wei G."/>
            <person name="Tian Y."/>
            <person name="Baishi H."/>
            <person name="Xu H."/>
            <person name="Shi J."/>
            <person name="Cheng T."/>
            <person name="Wang G."/>
            <person name="Yi Y."/>
            <person name="Chen J."/>
        </authorList>
    </citation>
    <scope>NUCLEOTIDE SEQUENCE</scope>
    <source>
        <strain evidence="13">Lc1</strain>
    </source>
</reference>
<dbReference type="InterPro" id="IPR032880">
    <property type="entry name" value="CSC1/OSCA1-like_N"/>
</dbReference>
<dbReference type="Pfam" id="PF13967">
    <property type="entry name" value="RSN1_TM"/>
    <property type="match status" value="1"/>
</dbReference>
<feature type="transmembrane region" description="Helical" evidence="8">
    <location>
        <begin position="676"/>
        <end position="699"/>
    </location>
</feature>
<evidence type="ECO:0000256" key="6">
    <source>
        <dbReference type="ARBA" id="ARBA00023136"/>
    </source>
</evidence>
<dbReference type="Proteomes" id="UP000613401">
    <property type="component" value="Unassembled WGS sequence"/>
</dbReference>
<dbReference type="PANTHER" id="PTHR13018">
    <property type="entry name" value="PROBABLE MEMBRANE PROTEIN DUF221-RELATED"/>
    <property type="match status" value="1"/>
</dbReference>
<evidence type="ECO:0000256" key="8">
    <source>
        <dbReference type="SAM" id="Phobius"/>
    </source>
</evidence>
<feature type="transmembrane region" description="Helical" evidence="8">
    <location>
        <begin position="564"/>
        <end position="593"/>
    </location>
</feature>
<dbReference type="Pfam" id="PF14703">
    <property type="entry name" value="PHM7_cyt"/>
    <property type="match status" value="1"/>
</dbReference>
<proteinExistence type="inferred from homology"/>
<evidence type="ECO:0000256" key="4">
    <source>
        <dbReference type="ARBA" id="ARBA00022692"/>
    </source>
</evidence>
<dbReference type="AlphaFoldDB" id="A0A8H4FDC2"/>
<feature type="transmembrane region" description="Helical" evidence="8">
    <location>
        <begin position="126"/>
        <end position="145"/>
    </location>
</feature>
<evidence type="ECO:0000313" key="14">
    <source>
        <dbReference type="Proteomes" id="UP000613401"/>
    </source>
</evidence>
<accession>A0A8H4FDC2</accession>
<evidence type="ECO:0000256" key="7">
    <source>
        <dbReference type="SAM" id="MobiDB-lite"/>
    </source>
</evidence>
<dbReference type="RefSeq" id="XP_045257417.1">
    <property type="nucleotide sequence ID" value="XM_045408112.1"/>
</dbReference>
<keyword evidence="4 8" id="KW-0812">Transmembrane</keyword>
<organism evidence="13 14">
    <name type="scientific">Colletotrichum gloeosporioides</name>
    <name type="common">Anthracnose fungus</name>
    <name type="synonym">Glomerella cingulata</name>
    <dbReference type="NCBI Taxonomy" id="474922"/>
    <lineage>
        <taxon>Eukaryota</taxon>
        <taxon>Fungi</taxon>
        <taxon>Dikarya</taxon>
        <taxon>Ascomycota</taxon>
        <taxon>Pezizomycotina</taxon>
        <taxon>Sordariomycetes</taxon>
        <taxon>Hypocreomycetidae</taxon>
        <taxon>Glomerellales</taxon>
        <taxon>Glomerellaceae</taxon>
        <taxon>Colletotrichum</taxon>
        <taxon>Colletotrichum gloeosporioides species complex</taxon>
    </lineage>
</organism>
<protein>
    <recommendedName>
        <fullName evidence="15">DUF221 domain-containing protein</fullName>
    </recommendedName>
</protein>
<feature type="domain" description="CSC1/OSCA1-like cytosolic" evidence="12">
    <location>
        <begin position="222"/>
        <end position="412"/>
    </location>
</feature>